<name>A0A1Z4VRN6_9GAMM</name>
<dbReference type="Pfam" id="PF00226">
    <property type="entry name" value="DnaJ"/>
    <property type="match status" value="1"/>
</dbReference>
<feature type="binding site" evidence="14">
    <location>
        <position position="190"/>
    </location>
    <ligand>
        <name>Zn(2+)</name>
        <dbReference type="ChEBI" id="CHEBI:29105"/>
        <label>2</label>
    </ligand>
</feature>
<dbReference type="PROSITE" id="PS50076">
    <property type="entry name" value="DNAJ_2"/>
    <property type="match status" value="1"/>
</dbReference>
<dbReference type="InterPro" id="IPR002939">
    <property type="entry name" value="DnaJ_C"/>
</dbReference>
<feature type="binding site" evidence="14">
    <location>
        <position position="207"/>
    </location>
    <ligand>
        <name>Zn(2+)</name>
        <dbReference type="ChEBI" id="CHEBI:29105"/>
        <label>1</label>
    </ligand>
</feature>
<feature type="domain" description="J" evidence="16">
    <location>
        <begin position="5"/>
        <end position="70"/>
    </location>
</feature>
<dbReference type="CDD" id="cd10747">
    <property type="entry name" value="DnaJ_C"/>
    <property type="match status" value="1"/>
</dbReference>
<comment type="domain">
    <text evidence="14">The J domain is necessary and sufficient to stimulate DnaK ATPase activity. Zinc center 1 plays an important role in the autonomous, DnaK-independent chaperone activity of DnaJ. Zinc center 2 is essential for interaction with DnaK and for DnaJ activity.</text>
</comment>
<comment type="cofactor">
    <cofactor evidence="14">
        <name>Zn(2+)</name>
        <dbReference type="ChEBI" id="CHEBI:29105"/>
    </cofactor>
    <text evidence="14">Binds 2 Zn(2+) ions per monomer.</text>
</comment>
<evidence type="ECO:0000256" key="4">
    <source>
        <dbReference type="ARBA" id="ARBA00022705"/>
    </source>
</evidence>
<feature type="repeat" description="CXXCXGXG motif" evidence="14">
    <location>
        <begin position="151"/>
        <end position="158"/>
    </location>
</feature>
<evidence type="ECO:0000256" key="2">
    <source>
        <dbReference type="ARBA" id="ARBA00011738"/>
    </source>
</evidence>
<dbReference type="HAMAP" id="MF_01152">
    <property type="entry name" value="DnaJ"/>
    <property type="match status" value="1"/>
</dbReference>
<evidence type="ECO:0000256" key="5">
    <source>
        <dbReference type="ARBA" id="ARBA00022723"/>
    </source>
</evidence>
<keyword evidence="5 14" id="KW-0479">Metal-binding</keyword>
<accession>A0A1Z4VRN6</accession>
<dbReference type="PROSITE" id="PS51188">
    <property type="entry name" value="ZF_CR"/>
    <property type="match status" value="1"/>
</dbReference>
<dbReference type="Gene3D" id="2.60.260.20">
    <property type="entry name" value="Urease metallochaperone UreE, N-terminal domain"/>
    <property type="match status" value="2"/>
</dbReference>
<dbReference type="GO" id="GO:0006260">
    <property type="term" value="P:DNA replication"/>
    <property type="evidence" value="ECO:0007669"/>
    <property type="project" value="UniProtKB-KW"/>
</dbReference>
<evidence type="ECO:0000256" key="14">
    <source>
        <dbReference type="HAMAP-Rule" id="MF_01152"/>
    </source>
</evidence>
<reference evidence="18 19" key="1">
    <citation type="submission" date="2017-05" db="EMBL/GenBank/DDBJ databases">
        <title>Thiocyanate degradation by Thiohalobacter thiocyanaticus FOKN1.</title>
        <authorList>
            <person name="Oshiki M."/>
            <person name="Fukushima T."/>
            <person name="Kawano S."/>
            <person name="Nakagawa J."/>
        </authorList>
    </citation>
    <scope>NUCLEOTIDE SEQUENCE [LARGE SCALE GENOMIC DNA]</scope>
    <source>
        <strain evidence="18 19">FOKN1</strain>
    </source>
</reference>
<dbReference type="EMBL" id="AP018052">
    <property type="protein sequence ID" value="BAZ94082.1"/>
    <property type="molecule type" value="Genomic_DNA"/>
</dbReference>
<keyword evidence="8 14" id="KW-0862">Zinc</keyword>
<dbReference type="GO" id="GO:0009408">
    <property type="term" value="P:response to heat"/>
    <property type="evidence" value="ECO:0007669"/>
    <property type="project" value="InterPro"/>
</dbReference>
<evidence type="ECO:0000256" key="10">
    <source>
        <dbReference type="ARBA" id="ARBA00023186"/>
    </source>
</evidence>
<proteinExistence type="inferred from homology"/>
<evidence type="ECO:0000256" key="6">
    <source>
        <dbReference type="ARBA" id="ARBA00022737"/>
    </source>
</evidence>
<dbReference type="InterPro" id="IPR008971">
    <property type="entry name" value="HSP40/DnaJ_pept-bd"/>
</dbReference>
<dbReference type="GO" id="GO:0031072">
    <property type="term" value="F:heat shock protein binding"/>
    <property type="evidence" value="ECO:0007669"/>
    <property type="project" value="InterPro"/>
</dbReference>
<dbReference type="GO" id="GO:0005524">
    <property type="term" value="F:ATP binding"/>
    <property type="evidence" value="ECO:0007669"/>
    <property type="project" value="InterPro"/>
</dbReference>
<keyword evidence="6 14" id="KW-0677">Repeat</keyword>
<keyword evidence="10 14" id="KW-0143">Chaperone</keyword>
<feature type="repeat" description="CXXCXGXG motif" evidence="14">
    <location>
        <begin position="190"/>
        <end position="197"/>
    </location>
</feature>
<dbReference type="NCBIfam" id="TIGR02349">
    <property type="entry name" value="DnaJ_bact"/>
    <property type="match status" value="1"/>
</dbReference>
<feature type="binding site" evidence="14">
    <location>
        <position position="154"/>
    </location>
    <ligand>
        <name>Zn(2+)</name>
        <dbReference type="ChEBI" id="CHEBI:29105"/>
        <label>1</label>
    </ligand>
</feature>
<keyword evidence="7 14" id="KW-0863">Zinc-finger</keyword>
<dbReference type="OrthoDB" id="9779889at2"/>
<dbReference type="SMART" id="SM00271">
    <property type="entry name" value="DnaJ"/>
    <property type="match status" value="1"/>
</dbReference>
<dbReference type="GO" id="GO:0042026">
    <property type="term" value="P:protein refolding"/>
    <property type="evidence" value="ECO:0007669"/>
    <property type="project" value="TreeGrafter"/>
</dbReference>
<dbReference type="GO" id="GO:0008270">
    <property type="term" value="F:zinc ion binding"/>
    <property type="evidence" value="ECO:0007669"/>
    <property type="project" value="UniProtKB-UniRule"/>
</dbReference>
<dbReference type="RefSeq" id="WP_096366206.1">
    <property type="nucleotide sequence ID" value="NZ_AP018052.1"/>
</dbReference>
<dbReference type="KEGG" id="ttc:FOKN1_1694"/>
<dbReference type="InterPro" id="IPR036410">
    <property type="entry name" value="HSP_DnaJ_Cys-rich_dom_sf"/>
</dbReference>
<dbReference type="InterPro" id="IPR018253">
    <property type="entry name" value="DnaJ_domain_CS"/>
</dbReference>
<protein>
    <recommendedName>
        <fullName evidence="13 14">Chaperone protein DnaJ</fullName>
    </recommendedName>
</protein>
<keyword evidence="3 14" id="KW-0963">Cytoplasm</keyword>
<evidence type="ECO:0000256" key="1">
    <source>
        <dbReference type="ARBA" id="ARBA00004496"/>
    </source>
</evidence>
<dbReference type="FunFam" id="2.10.230.10:FF:000002">
    <property type="entry name" value="Molecular chaperone DnaJ"/>
    <property type="match status" value="1"/>
</dbReference>
<dbReference type="AlphaFoldDB" id="A0A1Z4VRN6"/>
<evidence type="ECO:0000256" key="11">
    <source>
        <dbReference type="ARBA" id="ARBA00053423"/>
    </source>
</evidence>
<dbReference type="InterPro" id="IPR036869">
    <property type="entry name" value="J_dom_sf"/>
</dbReference>
<evidence type="ECO:0000256" key="8">
    <source>
        <dbReference type="ARBA" id="ARBA00022833"/>
    </source>
</evidence>
<dbReference type="PROSITE" id="PS00636">
    <property type="entry name" value="DNAJ_1"/>
    <property type="match status" value="1"/>
</dbReference>
<feature type="repeat" description="CXXCXGXG motif" evidence="14">
    <location>
        <begin position="204"/>
        <end position="211"/>
    </location>
</feature>
<dbReference type="Pfam" id="PF00684">
    <property type="entry name" value="DnaJ_CXXCXGXG"/>
    <property type="match status" value="1"/>
</dbReference>
<keyword evidence="19" id="KW-1185">Reference proteome</keyword>
<comment type="subcellular location">
    <subcellularLocation>
        <location evidence="1 14">Cytoplasm</location>
    </subcellularLocation>
</comment>
<evidence type="ECO:0000256" key="3">
    <source>
        <dbReference type="ARBA" id="ARBA00022490"/>
    </source>
</evidence>
<dbReference type="FunFam" id="2.60.260.20:FF:000004">
    <property type="entry name" value="Molecular chaperone DnaJ"/>
    <property type="match status" value="1"/>
</dbReference>
<feature type="repeat" description="CXXCXGXG motif" evidence="14">
    <location>
        <begin position="168"/>
        <end position="175"/>
    </location>
</feature>
<comment type="subunit">
    <text evidence="2 14">Homodimer.</text>
</comment>
<dbReference type="GO" id="GO:0051082">
    <property type="term" value="F:unfolded protein binding"/>
    <property type="evidence" value="ECO:0007669"/>
    <property type="project" value="UniProtKB-UniRule"/>
</dbReference>
<dbReference type="Gene3D" id="1.10.287.110">
    <property type="entry name" value="DnaJ domain"/>
    <property type="match status" value="1"/>
</dbReference>
<dbReference type="Pfam" id="PF01556">
    <property type="entry name" value="DnaJ_C"/>
    <property type="match status" value="1"/>
</dbReference>
<evidence type="ECO:0000256" key="12">
    <source>
        <dbReference type="ARBA" id="ARBA00061004"/>
    </source>
</evidence>
<feature type="binding site" evidence="14">
    <location>
        <position position="204"/>
    </location>
    <ligand>
        <name>Zn(2+)</name>
        <dbReference type="ChEBI" id="CHEBI:29105"/>
        <label>1</label>
    </ligand>
</feature>
<dbReference type="NCBIfam" id="NF008035">
    <property type="entry name" value="PRK10767.1"/>
    <property type="match status" value="1"/>
</dbReference>
<feature type="binding site" evidence="14">
    <location>
        <position position="193"/>
    </location>
    <ligand>
        <name>Zn(2+)</name>
        <dbReference type="ChEBI" id="CHEBI:29105"/>
        <label>2</label>
    </ligand>
</feature>
<feature type="binding site" evidence="14">
    <location>
        <position position="151"/>
    </location>
    <ligand>
        <name>Zn(2+)</name>
        <dbReference type="ChEBI" id="CHEBI:29105"/>
        <label>1</label>
    </ligand>
</feature>
<dbReference type="InterPro" id="IPR012724">
    <property type="entry name" value="DnaJ"/>
</dbReference>
<organism evidence="18 19">
    <name type="scientific">Thiohalobacter thiocyanaticus</name>
    <dbReference type="NCBI Taxonomy" id="585455"/>
    <lineage>
        <taxon>Bacteria</taxon>
        <taxon>Pseudomonadati</taxon>
        <taxon>Pseudomonadota</taxon>
        <taxon>Gammaproteobacteria</taxon>
        <taxon>Thiohalobacterales</taxon>
        <taxon>Thiohalobacteraceae</taxon>
        <taxon>Thiohalobacter</taxon>
    </lineage>
</organism>
<dbReference type="Gene3D" id="2.10.230.10">
    <property type="entry name" value="Heat shock protein DnaJ, cysteine-rich domain"/>
    <property type="match status" value="1"/>
</dbReference>
<dbReference type="SUPFAM" id="SSF49493">
    <property type="entry name" value="HSP40/DnaJ peptide-binding domain"/>
    <property type="match status" value="2"/>
</dbReference>
<feature type="domain" description="CR-type" evidence="17">
    <location>
        <begin position="138"/>
        <end position="216"/>
    </location>
</feature>
<dbReference type="SUPFAM" id="SSF57938">
    <property type="entry name" value="DnaJ/Hsp40 cysteine-rich domain"/>
    <property type="match status" value="1"/>
</dbReference>
<evidence type="ECO:0000259" key="16">
    <source>
        <dbReference type="PROSITE" id="PS50076"/>
    </source>
</evidence>
<keyword evidence="4 14" id="KW-0235">DNA replication</keyword>
<feature type="binding site" evidence="14">
    <location>
        <position position="168"/>
    </location>
    <ligand>
        <name>Zn(2+)</name>
        <dbReference type="ChEBI" id="CHEBI:29105"/>
        <label>2</label>
    </ligand>
</feature>
<dbReference type="Proteomes" id="UP000218765">
    <property type="component" value="Chromosome"/>
</dbReference>
<dbReference type="PRINTS" id="PR00625">
    <property type="entry name" value="JDOMAIN"/>
</dbReference>
<comment type="function">
    <text evidence="11 14">Participates actively in the response to hyperosmotic and heat shock by preventing the aggregation of stress-denatured proteins and by disaggregating proteins, also in an autonomous, DnaK-independent fashion. Unfolded proteins bind initially to DnaJ; upon interaction with the DnaJ-bound protein, DnaK hydrolyzes its bound ATP, resulting in the formation of a stable complex. GrpE releases ADP from DnaK; ATP binding to DnaK triggers the release of the substrate protein, thus completing the reaction cycle. Several rounds of ATP-dependent interactions between DnaJ, DnaK and GrpE are required for fully efficient folding. Also involved, together with DnaK and GrpE, in the DNA replication of plasmids through activation of initiation proteins.</text>
</comment>
<feature type="binding site" evidence="14">
    <location>
        <position position="171"/>
    </location>
    <ligand>
        <name>Zn(2+)</name>
        <dbReference type="ChEBI" id="CHEBI:29105"/>
        <label>2</label>
    </ligand>
</feature>
<dbReference type="InterPro" id="IPR001623">
    <property type="entry name" value="DnaJ_domain"/>
</dbReference>
<dbReference type="CDD" id="cd06257">
    <property type="entry name" value="DnaJ"/>
    <property type="match status" value="1"/>
</dbReference>
<evidence type="ECO:0000313" key="19">
    <source>
        <dbReference type="Proteomes" id="UP000218765"/>
    </source>
</evidence>
<dbReference type="GO" id="GO:0005737">
    <property type="term" value="C:cytoplasm"/>
    <property type="evidence" value="ECO:0007669"/>
    <property type="project" value="UniProtKB-SubCell"/>
</dbReference>
<feature type="zinc finger region" description="CR-type" evidence="15">
    <location>
        <begin position="138"/>
        <end position="216"/>
    </location>
</feature>
<sequence>MAKKDFYEILGVQKNASEADIKKAYRRMAQKFHPDRNPDDEEALNRFKEVKEAYEVLSDARKRAAYDQFGHAGVDPNMGGGAGGGFGGGGASFSDIFGDVFGDIFGGGAGRGPGGQRVYRGADLRYNLDLTLEEAVAGTTVKIRVPAMVGCTVCGGNGAKPGSKPETCTTCGGVGQVRMQQGFFSVQQTCPRCHGSGSIVSDPCTACQGHGRVQENKTLSVKVPPGVDTGDRIRLAGEGEAGENGGPPGDLYVQIRVKEHPIFTRDDNHLFCEVPIPFVTAALGGELEVPTLEGKVKLKIPTETQSGKLFRLRGKGVKPVRGGPVGDLMCRVMVETPVNLNEKQKQMLRDFESTMDEKGDSHHNPQSHSWLDGVKKFFEGIKL</sequence>
<comment type="similarity">
    <text evidence="12 14">Belongs to the DnaJ family.</text>
</comment>
<gene>
    <name evidence="14" type="primary">dnaJ</name>
    <name evidence="18" type="ORF">FOKN1_1694</name>
</gene>
<dbReference type="CDD" id="cd10719">
    <property type="entry name" value="DnaJ_zf"/>
    <property type="match status" value="1"/>
</dbReference>
<evidence type="ECO:0000313" key="18">
    <source>
        <dbReference type="EMBL" id="BAZ94082.1"/>
    </source>
</evidence>
<dbReference type="InterPro" id="IPR001305">
    <property type="entry name" value="HSP_DnaJ_Cys-rich_dom"/>
</dbReference>
<dbReference type="SUPFAM" id="SSF46565">
    <property type="entry name" value="Chaperone J-domain"/>
    <property type="match status" value="1"/>
</dbReference>
<evidence type="ECO:0000259" key="17">
    <source>
        <dbReference type="PROSITE" id="PS51188"/>
    </source>
</evidence>
<keyword evidence="9 14" id="KW-0346">Stress response</keyword>
<dbReference type="PANTHER" id="PTHR43096:SF48">
    <property type="entry name" value="CHAPERONE PROTEIN DNAJ"/>
    <property type="match status" value="1"/>
</dbReference>
<evidence type="ECO:0000256" key="13">
    <source>
        <dbReference type="ARBA" id="ARBA00067609"/>
    </source>
</evidence>
<evidence type="ECO:0000256" key="7">
    <source>
        <dbReference type="ARBA" id="ARBA00022771"/>
    </source>
</evidence>
<evidence type="ECO:0000256" key="15">
    <source>
        <dbReference type="PROSITE-ProRule" id="PRU00546"/>
    </source>
</evidence>
<dbReference type="FunFam" id="1.10.287.110:FF:000034">
    <property type="entry name" value="Chaperone protein DnaJ"/>
    <property type="match status" value="1"/>
</dbReference>
<evidence type="ECO:0000256" key="9">
    <source>
        <dbReference type="ARBA" id="ARBA00023016"/>
    </source>
</evidence>
<dbReference type="PANTHER" id="PTHR43096">
    <property type="entry name" value="DNAJ HOMOLOG 1, MITOCHONDRIAL-RELATED"/>
    <property type="match status" value="1"/>
</dbReference>